<evidence type="ECO:0000313" key="2">
    <source>
        <dbReference type="EMBL" id="MEZ0163454.1"/>
    </source>
</evidence>
<comment type="caution">
    <text evidence="2">The sequence shown here is derived from an EMBL/GenBank/DDBJ whole genome shotgun (WGS) entry which is preliminary data.</text>
</comment>
<dbReference type="RefSeq" id="WP_370439700.1">
    <property type="nucleotide sequence ID" value="NZ_JBGFTU010000001.1"/>
</dbReference>
<organism evidence="2 3">
    <name type="scientific">Kineococcus halophytocola</name>
    <dbReference type="NCBI Taxonomy" id="3234027"/>
    <lineage>
        <taxon>Bacteria</taxon>
        <taxon>Bacillati</taxon>
        <taxon>Actinomycetota</taxon>
        <taxon>Actinomycetes</taxon>
        <taxon>Kineosporiales</taxon>
        <taxon>Kineosporiaceae</taxon>
        <taxon>Kineococcus</taxon>
    </lineage>
</organism>
<dbReference type="SUPFAM" id="SSF55729">
    <property type="entry name" value="Acyl-CoA N-acyltransferases (Nat)"/>
    <property type="match status" value="1"/>
</dbReference>
<sequence length="167" mass="18143">MPDLVAPRSSVAASVRRAARAGEWDDHPTYAGVAGMDDAQFDTWTDRLVADAREGTPRPEGFVPSTNLWWVEGAEFLGRVQVRHRLTPRLRDLGGHVGYWVVPSARRRGHATAMLAAALPVANALGLECVLVTCDVGNTASRRVIEANGGLFEGRRGAKLRFWVPTG</sequence>
<dbReference type="Proteomes" id="UP001565927">
    <property type="component" value="Unassembled WGS sequence"/>
</dbReference>
<dbReference type="PANTHER" id="PTHR39173:SF1">
    <property type="entry name" value="ACETYLTRANSFERASE"/>
    <property type="match status" value="1"/>
</dbReference>
<keyword evidence="3" id="KW-1185">Reference proteome</keyword>
<dbReference type="PROSITE" id="PS51186">
    <property type="entry name" value="GNAT"/>
    <property type="match status" value="1"/>
</dbReference>
<protein>
    <submittedName>
        <fullName evidence="2">GNAT family N-acetyltransferase</fullName>
    </submittedName>
</protein>
<dbReference type="InterPro" id="IPR000182">
    <property type="entry name" value="GNAT_dom"/>
</dbReference>
<evidence type="ECO:0000313" key="3">
    <source>
        <dbReference type="Proteomes" id="UP001565927"/>
    </source>
</evidence>
<name>A0ABV4GVY9_9ACTN</name>
<accession>A0ABV4GVY9</accession>
<dbReference type="PANTHER" id="PTHR39173">
    <property type="entry name" value="ACETYLTRANSFERASE"/>
    <property type="match status" value="1"/>
</dbReference>
<evidence type="ECO:0000259" key="1">
    <source>
        <dbReference type="PROSITE" id="PS51186"/>
    </source>
</evidence>
<dbReference type="InterPro" id="IPR016181">
    <property type="entry name" value="Acyl_CoA_acyltransferase"/>
</dbReference>
<feature type="domain" description="N-acetyltransferase" evidence="1">
    <location>
        <begin position="13"/>
        <end position="167"/>
    </location>
</feature>
<gene>
    <name evidence="2" type="ORF">AB2L27_01595</name>
</gene>
<dbReference type="Gene3D" id="3.40.630.30">
    <property type="match status" value="1"/>
</dbReference>
<dbReference type="EMBL" id="JBGFTU010000001">
    <property type="protein sequence ID" value="MEZ0163454.1"/>
    <property type="molecule type" value="Genomic_DNA"/>
</dbReference>
<reference evidence="2 3" key="1">
    <citation type="submission" date="2024-07" db="EMBL/GenBank/DDBJ databases">
        <authorList>
            <person name="Thanompreechachai J."/>
            <person name="Duangmal K."/>
        </authorList>
    </citation>
    <scope>NUCLEOTIDE SEQUENCE [LARGE SCALE GENOMIC DNA]</scope>
    <source>
        <strain evidence="2 3">LSe6-4</strain>
    </source>
</reference>
<proteinExistence type="predicted"/>
<dbReference type="Pfam" id="PF13302">
    <property type="entry name" value="Acetyltransf_3"/>
    <property type="match status" value="1"/>
</dbReference>